<evidence type="ECO:0000256" key="7">
    <source>
        <dbReference type="RuleBase" id="RU362048"/>
    </source>
</evidence>
<protein>
    <recommendedName>
        <fullName evidence="7">UPF0056 membrane protein</fullName>
    </recommendedName>
</protein>
<dbReference type="Pfam" id="PF01914">
    <property type="entry name" value="MarC"/>
    <property type="match status" value="1"/>
</dbReference>
<keyword evidence="11" id="KW-1185">Reference proteome</keyword>
<evidence type="ECO:0000256" key="4">
    <source>
        <dbReference type="ARBA" id="ARBA00022692"/>
    </source>
</evidence>
<evidence type="ECO:0000256" key="6">
    <source>
        <dbReference type="ARBA" id="ARBA00023136"/>
    </source>
</evidence>
<evidence type="ECO:0000313" key="8">
    <source>
        <dbReference type="EMBL" id="QCI28145.1"/>
    </source>
</evidence>
<evidence type="ECO:0000256" key="2">
    <source>
        <dbReference type="ARBA" id="ARBA00009784"/>
    </source>
</evidence>
<feature type="transmembrane region" description="Helical" evidence="7">
    <location>
        <begin position="129"/>
        <end position="151"/>
    </location>
</feature>
<accession>A0AAJ4REB6</accession>
<evidence type="ECO:0000256" key="5">
    <source>
        <dbReference type="ARBA" id="ARBA00022989"/>
    </source>
</evidence>
<feature type="transmembrane region" description="Helical" evidence="7">
    <location>
        <begin position="102"/>
        <end position="123"/>
    </location>
</feature>
<sequence>MDFFSVFVTLFLIMDPFGNLPVIISLLKDYDKKKRIEIITKELAISLFVIFIFIFFGKSLMHLLGLREESISIAGGIILFLIAIKMIFPSSEPMFGAQNEPFIVPIAIPMIAGPSLLATLLLFSTNYDLKIVISAAFAAWVASAAIIIFFIQLSKYIPYKFFSAMEKLMGMILIALAVQMLLEGISKYLHIQG</sequence>
<dbReference type="PANTHER" id="PTHR33508">
    <property type="entry name" value="UPF0056 MEMBRANE PROTEIN YHCE"/>
    <property type="match status" value="1"/>
</dbReference>
<evidence type="ECO:0000256" key="3">
    <source>
        <dbReference type="ARBA" id="ARBA00022475"/>
    </source>
</evidence>
<evidence type="ECO:0000313" key="10">
    <source>
        <dbReference type="Proteomes" id="UP000272781"/>
    </source>
</evidence>
<dbReference type="Proteomes" id="UP000298805">
    <property type="component" value="Chromosome"/>
</dbReference>
<dbReference type="AlphaFoldDB" id="A0AAJ4REB6"/>
<dbReference type="PANTHER" id="PTHR33508:SF10">
    <property type="entry name" value="UPF0056 INNER MEMBRANE PROTEIN YHGN"/>
    <property type="match status" value="1"/>
</dbReference>
<reference evidence="9 10" key="2">
    <citation type="submission" date="2018-11" db="EMBL/GenBank/DDBJ databases">
        <title>Genomic Encyclopedia of Type Strains, Phase IV (KMG-IV): sequencing the most valuable type-strain genomes for metagenomic binning, comparative biology and taxonomic classification.</title>
        <authorList>
            <person name="Goeker M."/>
        </authorList>
    </citation>
    <scope>NUCLEOTIDE SEQUENCE [LARGE SCALE GENOMIC DNA]</scope>
    <source>
        <strain evidence="9 10">DSM 27783</strain>
    </source>
</reference>
<evidence type="ECO:0000313" key="9">
    <source>
        <dbReference type="EMBL" id="ROR41143.1"/>
    </source>
</evidence>
<dbReference type="EMBL" id="RJVK01000001">
    <property type="protein sequence ID" value="ROR41143.1"/>
    <property type="molecule type" value="Genomic_DNA"/>
</dbReference>
<comment type="similarity">
    <text evidence="2 7">Belongs to the UPF0056 (MarC) family.</text>
</comment>
<keyword evidence="5 7" id="KW-1133">Transmembrane helix</keyword>
<comment type="subcellular location">
    <subcellularLocation>
        <location evidence="1 7">Cell membrane</location>
        <topology evidence="1 7">Multi-pass membrane protein</topology>
    </subcellularLocation>
</comment>
<dbReference type="RefSeq" id="WP_123352039.1">
    <property type="nucleotide sequence ID" value="NZ_CP027432.2"/>
</dbReference>
<organism evidence="9 10">
    <name type="scientific">Caminibacter pacificus</name>
    <dbReference type="NCBI Taxonomy" id="1424653"/>
    <lineage>
        <taxon>Bacteria</taxon>
        <taxon>Pseudomonadati</taxon>
        <taxon>Campylobacterota</taxon>
        <taxon>Epsilonproteobacteria</taxon>
        <taxon>Nautiliales</taxon>
        <taxon>Nautiliaceae</taxon>
        <taxon>Caminibacter</taxon>
    </lineage>
</organism>
<dbReference type="EMBL" id="CP027432">
    <property type="protein sequence ID" value="QCI28145.1"/>
    <property type="molecule type" value="Genomic_DNA"/>
</dbReference>
<name>A0AAJ4REB6_9BACT</name>
<dbReference type="Proteomes" id="UP000272781">
    <property type="component" value="Unassembled WGS sequence"/>
</dbReference>
<dbReference type="GO" id="GO:0005886">
    <property type="term" value="C:plasma membrane"/>
    <property type="evidence" value="ECO:0007669"/>
    <property type="project" value="UniProtKB-SubCell"/>
</dbReference>
<feature type="transmembrane region" description="Helical" evidence="7">
    <location>
        <begin position="172"/>
        <end position="191"/>
    </location>
</feature>
<evidence type="ECO:0000256" key="1">
    <source>
        <dbReference type="ARBA" id="ARBA00004651"/>
    </source>
</evidence>
<feature type="transmembrane region" description="Helical" evidence="7">
    <location>
        <begin position="70"/>
        <end position="90"/>
    </location>
</feature>
<dbReference type="InterPro" id="IPR002771">
    <property type="entry name" value="Multi_antbiot-R_MarC"/>
</dbReference>
<keyword evidence="6 7" id="KW-0472">Membrane</keyword>
<keyword evidence="4 7" id="KW-0812">Transmembrane</keyword>
<reference evidence="11" key="1">
    <citation type="submission" date="2018-03" db="EMBL/GenBank/DDBJ databases">
        <title>A comparative analysis of the Nautiliaceae.</title>
        <authorList>
            <person name="Grosche A."/>
            <person name="Smedile F."/>
            <person name="Vetriani C."/>
        </authorList>
    </citation>
    <scope>NUCLEOTIDE SEQUENCE [LARGE SCALE GENOMIC DNA]</scope>
    <source>
        <strain evidence="11">TB6</strain>
    </source>
</reference>
<reference evidence="8" key="3">
    <citation type="submission" date="2019-06" db="EMBL/GenBank/DDBJ databases">
        <title>A comparative analysis of the Nautiliaceae.</title>
        <authorList>
            <person name="Grosche A."/>
            <person name="Smedile F."/>
            <person name="Vetriani C."/>
        </authorList>
    </citation>
    <scope>NUCLEOTIDE SEQUENCE</scope>
    <source>
        <strain evidence="8">TB6</strain>
    </source>
</reference>
<feature type="transmembrane region" description="Helical" evidence="7">
    <location>
        <begin position="43"/>
        <end position="64"/>
    </location>
</feature>
<keyword evidence="3" id="KW-1003">Cell membrane</keyword>
<evidence type="ECO:0000313" key="11">
    <source>
        <dbReference type="Proteomes" id="UP000298805"/>
    </source>
</evidence>
<proteinExistence type="inferred from homology"/>
<gene>
    <name evidence="8" type="ORF">C6V80_03995</name>
    <name evidence="9" type="ORF">EDC58_0627</name>
</gene>
<feature type="transmembrane region" description="Helical" evidence="7">
    <location>
        <begin position="6"/>
        <end position="27"/>
    </location>
</feature>